<name>A0ACB8RD03_9AGAM</name>
<dbReference type="Proteomes" id="UP000814033">
    <property type="component" value="Unassembled WGS sequence"/>
</dbReference>
<protein>
    <submittedName>
        <fullName evidence="1">Uncharacterized protein</fullName>
    </submittedName>
</protein>
<reference evidence="1" key="2">
    <citation type="journal article" date="2022" name="New Phytol.">
        <title>Evolutionary transition to the ectomycorrhizal habit in the genomes of a hyperdiverse lineage of mushroom-forming fungi.</title>
        <authorList>
            <person name="Looney B."/>
            <person name="Miyauchi S."/>
            <person name="Morin E."/>
            <person name="Drula E."/>
            <person name="Courty P.E."/>
            <person name="Kohler A."/>
            <person name="Kuo A."/>
            <person name="LaButti K."/>
            <person name="Pangilinan J."/>
            <person name="Lipzen A."/>
            <person name="Riley R."/>
            <person name="Andreopoulos W."/>
            <person name="He G."/>
            <person name="Johnson J."/>
            <person name="Nolan M."/>
            <person name="Tritt A."/>
            <person name="Barry K.W."/>
            <person name="Grigoriev I.V."/>
            <person name="Nagy L.G."/>
            <person name="Hibbett D."/>
            <person name="Henrissat B."/>
            <person name="Matheny P.B."/>
            <person name="Labbe J."/>
            <person name="Martin F.M."/>
        </authorList>
    </citation>
    <scope>NUCLEOTIDE SEQUENCE</scope>
    <source>
        <strain evidence="1">FP105234-sp</strain>
    </source>
</reference>
<evidence type="ECO:0000313" key="1">
    <source>
        <dbReference type="EMBL" id="KAI0041747.1"/>
    </source>
</evidence>
<dbReference type="EMBL" id="MU276104">
    <property type="protein sequence ID" value="KAI0041747.1"/>
    <property type="molecule type" value="Genomic_DNA"/>
</dbReference>
<organism evidence="1 2">
    <name type="scientific">Auriscalpium vulgare</name>
    <dbReference type="NCBI Taxonomy" id="40419"/>
    <lineage>
        <taxon>Eukaryota</taxon>
        <taxon>Fungi</taxon>
        <taxon>Dikarya</taxon>
        <taxon>Basidiomycota</taxon>
        <taxon>Agaricomycotina</taxon>
        <taxon>Agaricomycetes</taxon>
        <taxon>Russulales</taxon>
        <taxon>Auriscalpiaceae</taxon>
        <taxon>Auriscalpium</taxon>
    </lineage>
</organism>
<accession>A0ACB8RD03</accession>
<sequence length="226" mass="23164">MQAFAAPFKPFDVVQRCKPSLHLNLSPTSCSFTSKARKMSVSSFTSPDAARIATALGLFSSGLLSGSTLALSAFAAPALLAASHTAPTHTPNTLVAALFTRLHARAHALAPPLALLSSSLLLYTSVVHYANDSRRWAVYAVAGALAASGAVGGKGRATGVARLARTAGQDRVSGVGKEAEGGEEALLDVDGQVAAVVQWTRANWARGAAQALGFALALAAAFSTYK</sequence>
<evidence type="ECO:0000313" key="2">
    <source>
        <dbReference type="Proteomes" id="UP000814033"/>
    </source>
</evidence>
<reference evidence="1" key="1">
    <citation type="submission" date="2021-02" db="EMBL/GenBank/DDBJ databases">
        <authorList>
            <consortium name="DOE Joint Genome Institute"/>
            <person name="Ahrendt S."/>
            <person name="Looney B.P."/>
            <person name="Miyauchi S."/>
            <person name="Morin E."/>
            <person name="Drula E."/>
            <person name="Courty P.E."/>
            <person name="Chicoki N."/>
            <person name="Fauchery L."/>
            <person name="Kohler A."/>
            <person name="Kuo A."/>
            <person name="Labutti K."/>
            <person name="Pangilinan J."/>
            <person name="Lipzen A."/>
            <person name="Riley R."/>
            <person name="Andreopoulos W."/>
            <person name="He G."/>
            <person name="Johnson J."/>
            <person name="Barry K.W."/>
            <person name="Grigoriev I.V."/>
            <person name="Nagy L."/>
            <person name="Hibbett D."/>
            <person name="Henrissat B."/>
            <person name="Matheny P.B."/>
            <person name="Labbe J."/>
            <person name="Martin F."/>
        </authorList>
    </citation>
    <scope>NUCLEOTIDE SEQUENCE</scope>
    <source>
        <strain evidence="1">FP105234-sp</strain>
    </source>
</reference>
<proteinExistence type="predicted"/>
<keyword evidence="2" id="KW-1185">Reference proteome</keyword>
<comment type="caution">
    <text evidence="1">The sequence shown here is derived from an EMBL/GenBank/DDBJ whole genome shotgun (WGS) entry which is preliminary data.</text>
</comment>
<gene>
    <name evidence="1" type="ORF">FA95DRAFT_1683012</name>
</gene>